<dbReference type="EMBL" id="LT981265">
    <property type="protein sequence ID" value="SPC34205.1"/>
    <property type="molecule type" value="Genomic_DNA"/>
</dbReference>
<keyword evidence="1" id="KW-1133">Transmembrane helix</keyword>
<evidence type="ECO:0000313" key="3">
    <source>
        <dbReference type="Proteomes" id="UP000236248"/>
    </source>
</evidence>
<evidence type="ECO:0000313" key="2">
    <source>
        <dbReference type="EMBL" id="SPC34205.1"/>
    </source>
</evidence>
<gene>
    <name evidence="2" type="ORF">NCAV_1028</name>
</gene>
<dbReference type="Proteomes" id="UP000236248">
    <property type="component" value="Chromosome NCAV"/>
</dbReference>
<dbReference type="KEGG" id="ncv:NCAV_1028"/>
<accession>A0A2K5ARF3</accession>
<keyword evidence="3" id="KW-1185">Reference proteome</keyword>
<proteinExistence type="predicted"/>
<reference evidence="3" key="1">
    <citation type="submission" date="2018-01" db="EMBL/GenBank/DDBJ databases">
        <authorList>
            <person name="Kerou L M."/>
        </authorList>
    </citation>
    <scope>NUCLEOTIDE SEQUENCE [LARGE SCALE GENOMIC DNA]</scope>
    <source>
        <strain evidence="3">SCU2</strain>
    </source>
</reference>
<feature type="transmembrane region" description="Helical" evidence="1">
    <location>
        <begin position="887"/>
        <end position="910"/>
    </location>
</feature>
<dbReference type="GeneID" id="41595064"/>
<name>A0A2K5ARF3_9ARCH</name>
<keyword evidence="1" id="KW-0472">Membrane</keyword>
<sequence>MSHTTTTTILLLTVIVVAVTAVLAIFTILQEEAYATHNYCNTQQNSTYTSYYYREECYYYDYRERLIKYTLNEQSKDWSYGQSQSITSITETWSYHANDILQNHCYEYYYYTQWYYSGSAGNSTTNKKDCESYDSTGREIYREKVDEFKTDGCASYCYTHERKDNRKDYYYYYYSNTDSWDQHCYEIDKYNYRNTNTVSEYKYYLSECDRKSSWVEEHEGEPITVNAILTNGYERIEDYYSGSSGTDRNTWVKSWYDTQTKRIYTYMLRDWYYAYSGCCYGQGTIEFNPTNYTGKYPFDSLCYPYALVKQNYLIENGKPTGNNDGTFYRADKFEYRVKGIYLLRNDQEDPCYITSVSFSSMSPALTLEECYEYSPYGFCKWGKISISDNASYGIHTIEATAYYRVPSYRYWTTYEYCSNWSCSNEAPKSEYWYTDMSYPITLATADVKQYNPQFIVLPYLAIADPSDWSYEKQVVVVLHYLGNKDQDGNINEGQRVLINELEDKEHAYEVLKGYGLPNVDPSTVKKELVLDIRFRALSSNNCLDSTFIALDRDNDSYTDELLLLQEGYYAISLHYRGTNMQDIMLDLQNNQLADSTLQQRYYTKALTIAGYDTQQDKELFALEYVYPARQFYATVVVKSVKQSSTGGGLEPLPVYRIKITVQDYTGSLPLLGYLYAKYQYDILHRYGVNDQTLAYKPLCLENAQSTYTQAVYEQFNTAQGVAWVRLTSLLIGEKAKQALQVQDILEIPLQYALQAPTPYTVKVEIQPYPYGYSKENTYMLPAFQQYQQFVYYANNGFYIWTDKYAKRYGENLVIIMPRYFRLNELYLAYETPEGWVYEQIPVEQCRLGCTLSVGNGRANITAYDEWFGIALASFPAVMVEQPTNDPYIGWTMLAITVVVSFFIIAILKWLRRMQQ</sequence>
<organism evidence="2 3">
    <name type="scientific">Candidatus Nitrosocaldus cavascurensis</name>
    <dbReference type="NCBI Taxonomy" id="2058097"/>
    <lineage>
        <taxon>Archaea</taxon>
        <taxon>Nitrososphaerota</taxon>
        <taxon>Nitrososphaeria</taxon>
        <taxon>Candidatus Nitrosocaldales</taxon>
        <taxon>Candidatus Nitrosocaldaceae</taxon>
        <taxon>Candidatus Nitrosocaldus</taxon>
    </lineage>
</organism>
<evidence type="ECO:0000256" key="1">
    <source>
        <dbReference type="SAM" id="Phobius"/>
    </source>
</evidence>
<dbReference type="AlphaFoldDB" id="A0A2K5ARF3"/>
<dbReference type="RefSeq" id="WP_103287084.1">
    <property type="nucleotide sequence ID" value="NZ_LT981265.1"/>
</dbReference>
<protein>
    <submittedName>
        <fullName evidence="2">Uncharacterized protein</fullName>
    </submittedName>
</protein>
<keyword evidence="1" id="KW-0812">Transmembrane</keyword>